<name>A0ABV6LWM8_9ACTN</name>
<dbReference type="PANTHER" id="PTHR30252:SF3">
    <property type="entry name" value="PYRUVATE_PROTON SYMPORTER BTST"/>
    <property type="match status" value="1"/>
</dbReference>
<evidence type="ECO:0000256" key="8">
    <source>
        <dbReference type="SAM" id="Phobius"/>
    </source>
</evidence>
<evidence type="ECO:0000256" key="5">
    <source>
        <dbReference type="ARBA" id="ARBA00022692"/>
    </source>
</evidence>
<feature type="transmembrane region" description="Helical" evidence="8">
    <location>
        <begin position="22"/>
        <end position="41"/>
    </location>
</feature>
<feature type="domain" description="CstA N-terminal" evidence="9">
    <location>
        <begin position="48"/>
        <end position="606"/>
    </location>
</feature>
<dbReference type="InterPro" id="IPR051605">
    <property type="entry name" value="CstA"/>
</dbReference>
<feature type="transmembrane region" description="Helical" evidence="8">
    <location>
        <begin position="206"/>
        <end position="225"/>
    </location>
</feature>
<dbReference type="Proteomes" id="UP001589867">
    <property type="component" value="Unassembled WGS sequence"/>
</dbReference>
<keyword evidence="11" id="KW-1185">Reference proteome</keyword>
<feature type="transmembrane region" description="Helical" evidence="8">
    <location>
        <begin position="47"/>
        <end position="67"/>
    </location>
</feature>
<keyword evidence="3" id="KW-0813">Transport</keyword>
<feature type="transmembrane region" description="Helical" evidence="8">
    <location>
        <begin position="237"/>
        <end position="254"/>
    </location>
</feature>
<dbReference type="RefSeq" id="WP_377245400.1">
    <property type="nucleotide sequence ID" value="NZ_JBHLUH010000004.1"/>
</dbReference>
<keyword evidence="6 8" id="KW-1133">Transmembrane helix</keyword>
<feature type="transmembrane region" description="Helical" evidence="8">
    <location>
        <begin position="658"/>
        <end position="679"/>
    </location>
</feature>
<feature type="transmembrane region" description="Helical" evidence="8">
    <location>
        <begin position="527"/>
        <end position="544"/>
    </location>
</feature>
<feature type="transmembrane region" description="Helical" evidence="8">
    <location>
        <begin position="340"/>
        <end position="360"/>
    </location>
</feature>
<feature type="transmembrane region" description="Helical" evidence="8">
    <location>
        <begin position="381"/>
        <end position="407"/>
    </location>
</feature>
<keyword evidence="7 8" id="KW-0472">Membrane</keyword>
<feature type="transmembrane region" description="Helical" evidence="8">
    <location>
        <begin position="269"/>
        <end position="290"/>
    </location>
</feature>
<evidence type="ECO:0000256" key="1">
    <source>
        <dbReference type="ARBA" id="ARBA00004651"/>
    </source>
</evidence>
<feature type="transmembrane region" description="Helical" evidence="8">
    <location>
        <begin position="176"/>
        <end position="200"/>
    </location>
</feature>
<sequence length="728" mass="77286">MTTTTPTSPPSTPARRLNPRSVAIWTAVAIAGAIAWGVLALSRGEEINAIWLVVAALASYAIAYRFYARFIARKVLKVDDTRATPAERLDNGIDYQPTDRRILAGHHFAAIAGAGPLVGPVLAAQMGYLPGTMWIIFGVIFAGAVQDMVILFFSMRRNGKSLGQMARDEIGTVGGIAALVAVFSIMIILLAVLALVVVNALAKSPWGTFSIAMTIPIALFMGFYLRMLRPGRVIETTAIGVALLLLAIVAGGWVQESGLADTFTLSPETLTICLIVYGFFASVLPVWMLLAPRDYLSTFMKVGVIGLLAVGVIIAAPVLQTEAVTDFAREGNGPVFSGELFPFVFITIACGALSGFHSLISSGTTPKMIQKESQVRLVGYGAMLMESFVAVMALIAACILEPGLYYAMNAPAGLLGSTVESASTAVANLGFTITPQDLSAAAAAVEEETLVARTGGAPTLAVGMSEIFSSVIGGDGLKAFWYHFAIMFEALFILTTVDAGTRVGRFMLQDTLGNIWKPIGRVSWKPGLWATSAVVVLAWGYFLYTGVTNPLGGINQLFPLFGIANQLLAAVALAVATTILVKSGRLKWAWVTGIPLAWDATVTLTASWQKVFSDNPAIGFFAQRERFAEALDRGEVLAPAKNLDDMRAVVTNSTVDGILSAFFAILVILVIANAAWICWKAIRARAPLPTTEAPYVKSKIVAPAGLFATAEEKREMAAAAATSPGERT</sequence>
<feature type="transmembrane region" description="Helical" evidence="8">
    <location>
        <begin position="108"/>
        <end position="128"/>
    </location>
</feature>
<dbReference type="EMBL" id="JBHLUH010000004">
    <property type="protein sequence ID" value="MFC0526826.1"/>
    <property type="molecule type" value="Genomic_DNA"/>
</dbReference>
<evidence type="ECO:0000313" key="10">
    <source>
        <dbReference type="EMBL" id="MFC0526826.1"/>
    </source>
</evidence>
<evidence type="ECO:0000256" key="3">
    <source>
        <dbReference type="ARBA" id="ARBA00022448"/>
    </source>
</evidence>
<comment type="caution">
    <text evidence="10">The sequence shown here is derived from an EMBL/GenBank/DDBJ whole genome shotgun (WGS) entry which is preliminary data.</text>
</comment>
<evidence type="ECO:0000256" key="7">
    <source>
        <dbReference type="ARBA" id="ARBA00023136"/>
    </source>
</evidence>
<protein>
    <submittedName>
        <fullName evidence="10">Carbon starvation CstA family protein</fullName>
    </submittedName>
</protein>
<comment type="similarity">
    <text evidence="2">Belongs to the peptide transporter carbon starvation (CstA) (TC 2.A.114) family.</text>
</comment>
<evidence type="ECO:0000256" key="2">
    <source>
        <dbReference type="ARBA" id="ARBA00007755"/>
    </source>
</evidence>
<keyword evidence="4" id="KW-1003">Cell membrane</keyword>
<keyword evidence="5 8" id="KW-0812">Transmembrane</keyword>
<organism evidence="10 11">
    <name type="scientific">Phytohabitans kaempferiae</name>
    <dbReference type="NCBI Taxonomy" id="1620943"/>
    <lineage>
        <taxon>Bacteria</taxon>
        <taxon>Bacillati</taxon>
        <taxon>Actinomycetota</taxon>
        <taxon>Actinomycetes</taxon>
        <taxon>Micromonosporales</taxon>
        <taxon>Micromonosporaceae</taxon>
    </lineage>
</organism>
<feature type="transmembrane region" description="Helical" evidence="8">
    <location>
        <begin position="479"/>
        <end position="497"/>
    </location>
</feature>
<comment type="subcellular location">
    <subcellularLocation>
        <location evidence="1">Cell membrane</location>
        <topology evidence="1">Multi-pass membrane protein</topology>
    </subcellularLocation>
</comment>
<dbReference type="PANTHER" id="PTHR30252">
    <property type="entry name" value="INNER MEMBRANE PEPTIDE TRANSPORTER"/>
    <property type="match status" value="1"/>
</dbReference>
<dbReference type="InterPro" id="IPR003706">
    <property type="entry name" value="CstA_N"/>
</dbReference>
<reference evidence="10 11" key="1">
    <citation type="submission" date="2024-09" db="EMBL/GenBank/DDBJ databases">
        <authorList>
            <person name="Sun Q."/>
            <person name="Mori K."/>
        </authorList>
    </citation>
    <scope>NUCLEOTIDE SEQUENCE [LARGE SCALE GENOMIC DNA]</scope>
    <source>
        <strain evidence="10 11">TBRC 3947</strain>
    </source>
</reference>
<evidence type="ECO:0000256" key="4">
    <source>
        <dbReference type="ARBA" id="ARBA00022475"/>
    </source>
</evidence>
<feature type="transmembrane region" description="Helical" evidence="8">
    <location>
        <begin position="134"/>
        <end position="155"/>
    </location>
</feature>
<gene>
    <name evidence="10" type="ORF">ACFFIA_04055</name>
</gene>
<feature type="transmembrane region" description="Helical" evidence="8">
    <location>
        <begin position="556"/>
        <end position="581"/>
    </location>
</feature>
<proteinExistence type="inferred from homology"/>
<feature type="transmembrane region" description="Helical" evidence="8">
    <location>
        <begin position="302"/>
        <end position="320"/>
    </location>
</feature>
<evidence type="ECO:0000256" key="6">
    <source>
        <dbReference type="ARBA" id="ARBA00022989"/>
    </source>
</evidence>
<evidence type="ECO:0000313" key="11">
    <source>
        <dbReference type="Proteomes" id="UP001589867"/>
    </source>
</evidence>
<dbReference type="Pfam" id="PF02554">
    <property type="entry name" value="CstA"/>
    <property type="match status" value="1"/>
</dbReference>
<evidence type="ECO:0000259" key="9">
    <source>
        <dbReference type="Pfam" id="PF02554"/>
    </source>
</evidence>
<accession>A0ABV6LWM8</accession>